<reference evidence="3 4" key="1">
    <citation type="submission" date="2016-10" db="EMBL/GenBank/DDBJ databases">
        <authorList>
            <person name="de Groot N.N."/>
        </authorList>
    </citation>
    <scope>NUCLEOTIDE SEQUENCE [LARGE SCALE GENOMIC DNA]</scope>
    <source>
        <strain evidence="3 4">DSM 21771</strain>
    </source>
</reference>
<gene>
    <name evidence="3" type="ORF">SAMN04488123_110107</name>
</gene>
<dbReference type="EMBL" id="FNEN01000010">
    <property type="protein sequence ID" value="SDI99710.1"/>
    <property type="molecule type" value="Genomic_DNA"/>
</dbReference>
<dbReference type="InterPro" id="IPR007159">
    <property type="entry name" value="SpoVT-AbrB_dom"/>
</dbReference>
<proteinExistence type="predicted"/>
<evidence type="ECO:0000313" key="4">
    <source>
        <dbReference type="Proteomes" id="UP000198853"/>
    </source>
</evidence>
<evidence type="ECO:0000259" key="2">
    <source>
        <dbReference type="PROSITE" id="PS51740"/>
    </source>
</evidence>
<protein>
    <submittedName>
        <fullName evidence="3">Antidote-toxin recognition MazE, antitoxin</fullName>
    </submittedName>
</protein>
<dbReference type="SUPFAM" id="SSF89447">
    <property type="entry name" value="AbrB/MazE/MraZ-like"/>
    <property type="match status" value="1"/>
</dbReference>
<dbReference type="GO" id="GO:0003677">
    <property type="term" value="F:DNA binding"/>
    <property type="evidence" value="ECO:0007669"/>
    <property type="project" value="UniProtKB-UniRule"/>
</dbReference>
<feature type="domain" description="SpoVT-AbrB" evidence="2">
    <location>
        <begin position="13"/>
        <end position="58"/>
    </location>
</feature>
<dbReference type="Pfam" id="PF04014">
    <property type="entry name" value="MazE_antitoxin"/>
    <property type="match status" value="1"/>
</dbReference>
<evidence type="ECO:0000256" key="1">
    <source>
        <dbReference type="PROSITE-ProRule" id="PRU01076"/>
    </source>
</evidence>
<accession>A0A1G8Q6J8</accession>
<keyword evidence="4" id="KW-1185">Reference proteome</keyword>
<sequence>MEKRKRGGNKVTTKIHPYGGTYAMTIPAHVRRVLDIDEDTELEIDIQGDGFFVKPVKEKQTLDDDFLRFLKETDEKYGETMRNLVDR</sequence>
<organism evidence="3 4">
    <name type="scientific">Natribacillus halophilus</name>
    <dbReference type="NCBI Taxonomy" id="549003"/>
    <lineage>
        <taxon>Bacteria</taxon>
        <taxon>Bacillati</taxon>
        <taxon>Bacillota</taxon>
        <taxon>Bacilli</taxon>
        <taxon>Bacillales</taxon>
        <taxon>Bacillaceae</taxon>
        <taxon>Natribacillus</taxon>
    </lineage>
</organism>
<dbReference type="SMART" id="SM00966">
    <property type="entry name" value="SpoVT_AbrB"/>
    <property type="match status" value="1"/>
</dbReference>
<dbReference type="Gene3D" id="2.10.260.10">
    <property type="match status" value="1"/>
</dbReference>
<dbReference type="AlphaFoldDB" id="A0A1G8Q6J8"/>
<keyword evidence="1" id="KW-0238">DNA-binding</keyword>
<dbReference type="Proteomes" id="UP000198853">
    <property type="component" value="Unassembled WGS sequence"/>
</dbReference>
<evidence type="ECO:0000313" key="3">
    <source>
        <dbReference type="EMBL" id="SDI99710.1"/>
    </source>
</evidence>
<name>A0A1G8Q6J8_9BACI</name>
<dbReference type="PROSITE" id="PS51740">
    <property type="entry name" value="SPOVT_ABRB"/>
    <property type="match status" value="1"/>
</dbReference>
<dbReference type="InterPro" id="IPR037914">
    <property type="entry name" value="SpoVT-AbrB_sf"/>
</dbReference>